<organism evidence="1 2">
    <name type="scientific">Actinopolymorpha pittospori</name>
    <dbReference type="NCBI Taxonomy" id="648752"/>
    <lineage>
        <taxon>Bacteria</taxon>
        <taxon>Bacillati</taxon>
        <taxon>Actinomycetota</taxon>
        <taxon>Actinomycetes</taxon>
        <taxon>Propionibacteriales</taxon>
        <taxon>Actinopolymorphaceae</taxon>
        <taxon>Actinopolymorpha</taxon>
    </lineage>
</organism>
<keyword evidence="2" id="KW-1185">Reference proteome</keyword>
<proteinExistence type="predicted"/>
<dbReference type="EMBL" id="JADBEM010000001">
    <property type="protein sequence ID" value="MBE1611121.1"/>
    <property type="molecule type" value="Genomic_DNA"/>
</dbReference>
<dbReference type="AlphaFoldDB" id="A0A927N1W5"/>
<sequence length="55" mass="6268">MSSSIPTEHDVELRAQRRQVVLRHVRARRASSLARKSAVARTAVLLRSTSYHEAR</sequence>
<dbReference type="RefSeq" id="WP_192754383.1">
    <property type="nucleotide sequence ID" value="NZ_BAABJL010000042.1"/>
</dbReference>
<accession>A0A927N1W5</accession>
<evidence type="ECO:0000313" key="1">
    <source>
        <dbReference type="EMBL" id="MBE1611121.1"/>
    </source>
</evidence>
<protein>
    <submittedName>
        <fullName evidence="1">Uncharacterized protein</fullName>
    </submittedName>
</protein>
<dbReference type="Proteomes" id="UP000638648">
    <property type="component" value="Unassembled WGS sequence"/>
</dbReference>
<evidence type="ECO:0000313" key="2">
    <source>
        <dbReference type="Proteomes" id="UP000638648"/>
    </source>
</evidence>
<name>A0A927N1W5_9ACTN</name>
<reference evidence="1" key="1">
    <citation type="submission" date="2020-10" db="EMBL/GenBank/DDBJ databases">
        <title>Sequencing the genomes of 1000 actinobacteria strains.</title>
        <authorList>
            <person name="Klenk H.-P."/>
        </authorList>
    </citation>
    <scope>NUCLEOTIDE SEQUENCE</scope>
    <source>
        <strain evidence="1">DSM 45354</strain>
    </source>
</reference>
<comment type="caution">
    <text evidence="1">The sequence shown here is derived from an EMBL/GenBank/DDBJ whole genome shotgun (WGS) entry which is preliminary data.</text>
</comment>
<gene>
    <name evidence="1" type="ORF">HEB94_007969</name>
</gene>